<evidence type="ECO:0000313" key="1">
    <source>
        <dbReference type="EMBL" id="CAH0381599.1"/>
    </source>
</evidence>
<dbReference type="KEGG" id="btab:109038927"/>
<sequence>MLELSEGNILETQDHRLLIAINNTHYVSATKCGKNHVDISISNKSDSHTEVKLIGVKSDSKWSSAKRVALAKRMSGRLYPYAKVSLCRVEDYMKYIVHGTTTNSSTCPLKRNLRDVKINAIESPDFYLEDGNGKKVVVDKLPKN</sequence>
<accession>A0A9P0A0Q1</accession>
<dbReference type="EMBL" id="OU963862">
    <property type="protein sequence ID" value="CAH0381599.1"/>
    <property type="molecule type" value="Genomic_DNA"/>
</dbReference>
<name>A0A9P0A0Q1_BEMTA</name>
<dbReference type="Proteomes" id="UP001152759">
    <property type="component" value="Chromosome 1"/>
</dbReference>
<evidence type="ECO:0000313" key="2">
    <source>
        <dbReference type="Proteomes" id="UP001152759"/>
    </source>
</evidence>
<proteinExistence type="predicted"/>
<protein>
    <submittedName>
        <fullName evidence="1">Uncharacterized protein</fullName>
    </submittedName>
</protein>
<reference evidence="1" key="1">
    <citation type="submission" date="2021-12" db="EMBL/GenBank/DDBJ databases">
        <authorList>
            <person name="King R."/>
        </authorList>
    </citation>
    <scope>NUCLEOTIDE SEQUENCE</scope>
</reference>
<dbReference type="AlphaFoldDB" id="A0A9P0A0Q1"/>
<gene>
    <name evidence="1" type="ORF">BEMITA_LOCUS1232</name>
</gene>
<keyword evidence="2" id="KW-1185">Reference proteome</keyword>
<organism evidence="1 2">
    <name type="scientific">Bemisia tabaci</name>
    <name type="common">Sweetpotato whitefly</name>
    <name type="synonym">Aleurodes tabaci</name>
    <dbReference type="NCBI Taxonomy" id="7038"/>
    <lineage>
        <taxon>Eukaryota</taxon>
        <taxon>Metazoa</taxon>
        <taxon>Ecdysozoa</taxon>
        <taxon>Arthropoda</taxon>
        <taxon>Hexapoda</taxon>
        <taxon>Insecta</taxon>
        <taxon>Pterygota</taxon>
        <taxon>Neoptera</taxon>
        <taxon>Paraneoptera</taxon>
        <taxon>Hemiptera</taxon>
        <taxon>Sternorrhyncha</taxon>
        <taxon>Aleyrodoidea</taxon>
        <taxon>Aleyrodidae</taxon>
        <taxon>Aleyrodinae</taxon>
        <taxon>Bemisia</taxon>
    </lineage>
</organism>